<evidence type="ECO:0000256" key="1">
    <source>
        <dbReference type="SAM" id="MobiDB-lite"/>
    </source>
</evidence>
<keyword evidence="3" id="KW-1185">Reference proteome</keyword>
<dbReference type="RefSeq" id="WP_178931848.1">
    <property type="nucleotide sequence ID" value="NZ_JACBAZ010000002.1"/>
</dbReference>
<reference evidence="2 3" key="1">
    <citation type="submission" date="2020-07" db="EMBL/GenBank/DDBJ databases">
        <title>Roseicoccus Jingziensis gen. nov., sp. nov., isolated from coastal seawater.</title>
        <authorList>
            <person name="Feng X."/>
        </authorList>
    </citation>
    <scope>NUCLEOTIDE SEQUENCE [LARGE SCALE GENOMIC DNA]</scope>
    <source>
        <strain evidence="2 3">N1E253</strain>
    </source>
</reference>
<sequence>MNASDLAYAAARGGTPPTGVSEEVKALWLARSGRWNAAHDLCQDVDTPEAAWVHAHLHRVKGDLDNAGYWYDRAGKTQPDGQAGLGEEWMEITEALLDRQS</sequence>
<comment type="caution">
    <text evidence="2">The sequence shown here is derived from an EMBL/GenBank/DDBJ whole genome shotgun (WGS) entry which is preliminary data.</text>
</comment>
<name>A0A851GC68_9BACT</name>
<organism evidence="2 3">
    <name type="scientific">Oceaniferula marina</name>
    <dbReference type="NCBI Taxonomy" id="2748318"/>
    <lineage>
        <taxon>Bacteria</taxon>
        <taxon>Pseudomonadati</taxon>
        <taxon>Verrucomicrobiota</taxon>
        <taxon>Verrucomicrobiia</taxon>
        <taxon>Verrucomicrobiales</taxon>
        <taxon>Verrucomicrobiaceae</taxon>
        <taxon>Oceaniferula</taxon>
    </lineage>
</organism>
<proteinExistence type="predicted"/>
<dbReference type="Proteomes" id="UP000557872">
    <property type="component" value="Unassembled WGS sequence"/>
</dbReference>
<gene>
    <name evidence="2" type="ORF">HW115_06880</name>
</gene>
<evidence type="ECO:0000313" key="3">
    <source>
        <dbReference type="Proteomes" id="UP000557872"/>
    </source>
</evidence>
<dbReference type="EMBL" id="JACBAZ010000002">
    <property type="protein sequence ID" value="NWK55328.1"/>
    <property type="molecule type" value="Genomic_DNA"/>
</dbReference>
<protein>
    <submittedName>
        <fullName evidence="2">Uncharacterized protein</fullName>
    </submittedName>
</protein>
<evidence type="ECO:0000313" key="2">
    <source>
        <dbReference type="EMBL" id="NWK55328.1"/>
    </source>
</evidence>
<dbReference type="AlphaFoldDB" id="A0A851GC68"/>
<accession>A0A851GC68</accession>
<feature type="region of interest" description="Disordered" evidence="1">
    <location>
        <begin position="1"/>
        <end position="20"/>
    </location>
</feature>